<reference evidence="1 2" key="1">
    <citation type="submission" date="2023-10" db="EMBL/GenBank/DDBJ databases">
        <title>Genome-Wide Identification Analysis in wild type Solanum Pinnatisectum Reveals Some Genes Defensing Phytophthora Infestans.</title>
        <authorList>
            <person name="Sun C."/>
        </authorList>
    </citation>
    <scope>NUCLEOTIDE SEQUENCE [LARGE SCALE GENOMIC DNA]</scope>
    <source>
        <strain evidence="1">LQN</strain>
        <tissue evidence="1">Leaf</tissue>
    </source>
</reference>
<evidence type="ECO:0000313" key="2">
    <source>
        <dbReference type="Proteomes" id="UP001311915"/>
    </source>
</evidence>
<accession>A0AAV9LB12</accession>
<proteinExistence type="predicted"/>
<dbReference type="EMBL" id="JAWPEI010000007">
    <property type="protein sequence ID" value="KAK4721640.1"/>
    <property type="molecule type" value="Genomic_DNA"/>
</dbReference>
<protein>
    <submittedName>
        <fullName evidence="1">Uncharacterized protein</fullName>
    </submittedName>
</protein>
<gene>
    <name evidence="1" type="ORF">R3W88_011873</name>
</gene>
<sequence>MRGLTFSVRSYVFKAAREGAFFQSIVRTAKEEWMVLEDFREPKRDHFFGQFSGALFKGRGLHIGGSSFQYRGLVHISMPPIESG</sequence>
<name>A0AAV9LB12_9SOLN</name>
<dbReference type="AlphaFoldDB" id="A0AAV9LB12"/>
<dbReference type="Proteomes" id="UP001311915">
    <property type="component" value="Unassembled WGS sequence"/>
</dbReference>
<organism evidence="1 2">
    <name type="scientific">Solanum pinnatisectum</name>
    <name type="common">tansyleaf nightshade</name>
    <dbReference type="NCBI Taxonomy" id="50273"/>
    <lineage>
        <taxon>Eukaryota</taxon>
        <taxon>Viridiplantae</taxon>
        <taxon>Streptophyta</taxon>
        <taxon>Embryophyta</taxon>
        <taxon>Tracheophyta</taxon>
        <taxon>Spermatophyta</taxon>
        <taxon>Magnoliopsida</taxon>
        <taxon>eudicotyledons</taxon>
        <taxon>Gunneridae</taxon>
        <taxon>Pentapetalae</taxon>
        <taxon>asterids</taxon>
        <taxon>lamiids</taxon>
        <taxon>Solanales</taxon>
        <taxon>Solanaceae</taxon>
        <taxon>Solanoideae</taxon>
        <taxon>Solaneae</taxon>
        <taxon>Solanum</taxon>
    </lineage>
</organism>
<evidence type="ECO:0000313" key="1">
    <source>
        <dbReference type="EMBL" id="KAK4721640.1"/>
    </source>
</evidence>
<comment type="caution">
    <text evidence="1">The sequence shown here is derived from an EMBL/GenBank/DDBJ whole genome shotgun (WGS) entry which is preliminary data.</text>
</comment>
<keyword evidence="2" id="KW-1185">Reference proteome</keyword>